<keyword evidence="2" id="KW-1185">Reference proteome</keyword>
<evidence type="ECO:0000313" key="1">
    <source>
        <dbReference type="EMBL" id="MDQ0415694.1"/>
    </source>
</evidence>
<dbReference type="RefSeq" id="WP_307192641.1">
    <property type="nucleotide sequence ID" value="NZ_JAUSUN010000044.1"/>
</dbReference>
<name>A0ABU0G0L6_9BACI</name>
<accession>A0ABU0G0L6</accession>
<sequence length="90" mass="10603">MIVKEINYEVTWGQKARVKLAEMKPYKIDPKLVFRNSKSILSVKPREKADEGHRDRYLVPSFFYNWYVVVVAFKGHKEGCLSLPEICRDL</sequence>
<organism evidence="1 2">
    <name type="scientific">Mesobacillus stamsii</name>
    <dbReference type="NCBI Taxonomy" id="225347"/>
    <lineage>
        <taxon>Bacteria</taxon>
        <taxon>Bacillati</taxon>
        <taxon>Bacillota</taxon>
        <taxon>Bacilli</taxon>
        <taxon>Bacillales</taxon>
        <taxon>Bacillaceae</taxon>
        <taxon>Mesobacillus</taxon>
    </lineage>
</organism>
<dbReference type="EMBL" id="JAUSUN010000044">
    <property type="protein sequence ID" value="MDQ0415694.1"/>
    <property type="molecule type" value="Genomic_DNA"/>
</dbReference>
<dbReference type="Proteomes" id="UP001242313">
    <property type="component" value="Unassembled WGS sequence"/>
</dbReference>
<comment type="caution">
    <text evidence="1">The sequence shown here is derived from an EMBL/GenBank/DDBJ whole genome shotgun (WGS) entry which is preliminary data.</text>
</comment>
<reference evidence="1 2" key="1">
    <citation type="submission" date="2023-07" db="EMBL/GenBank/DDBJ databases">
        <title>Genomic Encyclopedia of Type Strains, Phase IV (KMG-IV): sequencing the most valuable type-strain genomes for metagenomic binning, comparative biology and taxonomic classification.</title>
        <authorList>
            <person name="Goeker M."/>
        </authorList>
    </citation>
    <scope>NUCLEOTIDE SEQUENCE [LARGE SCALE GENOMIC DNA]</scope>
    <source>
        <strain evidence="1 2">DSM 19598</strain>
    </source>
</reference>
<proteinExistence type="predicted"/>
<protein>
    <submittedName>
        <fullName evidence="1">Uncharacterized protein</fullName>
    </submittedName>
</protein>
<evidence type="ECO:0000313" key="2">
    <source>
        <dbReference type="Proteomes" id="UP001242313"/>
    </source>
</evidence>
<gene>
    <name evidence="1" type="ORF">J2S25_003921</name>
</gene>